<keyword evidence="3" id="KW-1185">Reference proteome</keyword>
<sequence>MSIALMQQRRELNKRKLAALAFLARAAELEGWPERLEGLAKQPAALANEGMMRSLVHEVVQVVATEGTLPKAAGSRATSDERRATSKEPAAARSQTDKEVAGETPAIQTGKA</sequence>
<dbReference type="EMBL" id="LN890655">
    <property type="protein sequence ID" value="CUS04235.2"/>
    <property type="molecule type" value="Genomic_DNA"/>
</dbReference>
<evidence type="ECO:0000256" key="1">
    <source>
        <dbReference type="SAM" id="MobiDB-lite"/>
    </source>
</evidence>
<evidence type="ECO:0000313" key="3">
    <source>
        <dbReference type="Proteomes" id="UP000215027"/>
    </source>
</evidence>
<dbReference type="RefSeq" id="WP_157913095.1">
    <property type="nucleotide sequence ID" value="NZ_LN890655.1"/>
</dbReference>
<feature type="region of interest" description="Disordered" evidence="1">
    <location>
        <begin position="66"/>
        <end position="112"/>
    </location>
</feature>
<proteinExistence type="predicted"/>
<accession>A0A160T5S4</accession>
<gene>
    <name evidence="2" type="ORF">CFX0092_A2357</name>
</gene>
<dbReference type="KEGG" id="pbf:CFX0092_A2357"/>
<dbReference type="AlphaFoldDB" id="A0A160T5S4"/>
<reference evidence="2" key="1">
    <citation type="submission" date="2016-01" db="EMBL/GenBank/DDBJ databases">
        <authorList>
            <person name="Mcilroy J.S."/>
            <person name="Karst M S."/>
            <person name="Albertsen M."/>
        </authorList>
    </citation>
    <scope>NUCLEOTIDE SEQUENCE</scope>
    <source>
        <strain evidence="2">Cfx-K</strain>
    </source>
</reference>
<dbReference type="Proteomes" id="UP000215027">
    <property type="component" value="Chromosome I"/>
</dbReference>
<name>A0A160T5S4_9CHLR</name>
<protein>
    <submittedName>
        <fullName evidence="2">Uncharacterized protein</fullName>
    </submittedName>
</protein>
<organism evidence="2 3">
    <name type="scientific">Candidatus Promineifilum breve</name>
    <dbReference type="NCBI Taxonomy" id="1806508"/>
    <lineage>
        <taxon>Bacteria</taxon>
        <taxon>Bacillati</taxon>
        <taxon>Chloroflexota</taxon>
        <taxon>Ardenticatenia</taxon>
        <taxon>Candidatus Promineifilales</taxon>
        <taxon>Candidatus Promineifilaceae</taxon>
        <taxon>Candidatus Promineifilum</taxon>
    </lineage>
</organism>
<evidence type="ECO:0000313" key="2">
    <source>
        <dbReference type="EMBL" id="CUS04235.2"/>
    </source>
</evidence>